<evidence type="ECO:0000313" key="3">
    <source>
        <dbReference type="WBParaSite" id="L893_g10909.t1"/>
    </source>
</evidence>
<feature type="transmembrane region" description="Helical" evidence="1">
    <location>
        <begin position="67"/>
        <end position="92"/>
    </location>
</feature>
<feature type="transmembrane region" description="Helical" evidence="1">
    <location>
        <begin position="24"/>
        <end position="46"/>
    </location>
</feature>
<protein>
    <submittedName>
        <fullName evidence="3">G_PROTEIN_RECEP_F1_2 domain-containing protein</fullName>
    </submittedName>
</protein>
<feature type="transmembrane region" description="Helical" evidence="1">
    <location>
        <begin position="104"/>
        <end position="127"/>
    </location>
</feature>
<dbReference type="Proteomes" id="UP000095287">
    <property type="component" value="Unplaced"/>
</dbReference>
<evidence type="ECO:0000313" key="2">
    <source>
        <dbReference type="Proteomes" id="UP000095287"/>
    </source>
</evidence>
<reference evidence="3" key="1">
    <citation type="submission" date="2016-11" db="UniProtKB">
        <authorList>
            <consortium name="WormBaseParasite"/>
        </authorList>
    </citation>
    <scope>IDENTIFICATION</scope>
</reference>
<name>A0A1I7XYJ0_9BILA</name>
<accession>A0A1I7XYJ0</accession>
<organism evidence="2 3">
    <name type="scientific">Steinernema glaseri</name>
    <dbReference type="NCBI Taxonomy" id="37863"/>
    <lineage>
        <taxon>Eukaryota</taxon>
        <taxon>Metazoa</taxon>
        <taxon>Ecdysozoa</taxon>
        <taxon>Nematoda</taxon>
        <taxon>Chromadorea</taxon>
        <taxon>Rhabditida</taxon>
        <taxon>Tylenchina</taxon>
        <taxon>Panagrolaimomorpha</taxon>
        <taxon>Strongyloidoidea</taxon>
        <taxon>Steinernematidae</taxon>
        <taxon>Steinernema</taxon>
    </lineage>
</organism>
<proteinExistence type="predicted"/>
<sequence>MNVDNDRIYCLDFYMGTTIPLFPINYVIFMVGTTLFCCVVLAKIIGSQAATGTVSKRRVELNRKLNVTLIVLLSVTVAMGFFPCTVIMIFMMTKFNYTNVVMMVALPAAVCIPVCDSIVLVSFIRPYQKASLLTKRKSKPSGSPKLQVL</sequence>
<keyword evidence="2" id="KW-1185">Reference proteome</keyword>
<dbReference type="WBParaSite" id="L893_g10909.t1">
    <property type="protein sequence ID" value="L893_g10909.t1"/>
    <property type="gene ID" value="L893_g10909"/>
</dbReference>
<dbReference type="SUPFAM" id="SSF81321">
    <property type="entry name" value="Family A G protein-coupled receptor-like"/>
    <property type="match status" value="1"/>
</dbReference>
<keyword evidence="1" id="KW-1133">Transmembrane helix</keyword>
<dbReference type="InterPro" id="IPR019422">
    <property type="entry name" value="7TM_GPCR_serpentine_rcpt_Srh"/>
</dbReference>
<keyword evidence="1" id="KW-0812">Transmembrane</keyword>
<dbReference type="AlphaFoldDB" id="A0A1I7XYJ0"/>
<evidence type="ECO:0000256" key="1">
    <source>
        <dbReference type="SAM" id="Phobius"/>
    </source>
</evidence>
<dbReference type="Pfam" id="PF10318">
    <property type="entry name" value="7TM_GPCR_Srh"/>
    <property type="match status" value="1"/>
</dbReference>
<keyword evidence="1" id="KW-0472">Membrane</keyword>